<protein>
    <recommendedName>
        <fullName evidence="2">Peptidyl-prolyl cis-trans isomerase</fullName>
        <shortName evidence="2">PPIase</shortName>
        <ecNumber evidence="2">5.2.1.8</ecNumber>
    </recommendedName>
</protein>
<dbReference type="EMBL" id="LQRC01000038">
    <property type="protein sequence ID" value="KXT74283.1"/>
    <property type="molecule type" value="Genomic_DNA"/>
</dbReference>
<gene>
    <name evidence="4" type="ORF">SGODD07_00232</name>
</gene>
<dbReference type="GO" id="GO:0003755">
    <property type="term" value="F:peptidyl-prolyl cis-trans isomerase activity"/>
    <property type="evidence" value="ECO:0007669"/>
    <property type="project" value="UniProtKB-UniRule"/>
</dbReference>
<dbReference type="PANTHER" id="PTHR45625">
    <property type="entry name" value="PEPTIDYL-PROLYL CIS-TRANS ISOMERASE-RELATED"/>
    <property type="match status" value="1"/>
</dbReference>
<reference evidence="4 5" key="1">
    <citation type="submission" date="2016-01" db="EMBL/GenBank/DDBJ databases">
        <title>Highly variable Streptococcus oralis are common among viridans streptococci isolated from primates.</title>
        <authorList>
            <person name="Denapaite D."/>
            <person name="Rieger M."/>
            <person name="Koendgen S."/>
            <person name="Brueckner R."/>
            <person name="Ochigava I."/>
            <person name="Kappeler P."/>
            <person name="Maetz-Rensing K."/>
            <person name="Leendertz F."/>
            <person name="Hakenbeck R."/>
        </authorList>
    </citation>
    <scope>NUCLEOTIDE SEQUENCE [LARGE SCALE GENOMIC DNA]</scope>
    <source>
        <strain evidence="4 5">DD07</strain>
    </source>
</reference>
<feature type="chain" id="PRO_5039743498" description="Peptidyl-prolyl cis-trans isomerase" evidence="2">
    <location>
        <begin position="17"/>
        <end position="276"/>
    </location>
</feature>
<feature type="signal peptide" evidence="2">
    <location>
        <begin position="1"/>
        <end position="16"/>
    </location>
</feature>
<dbReference type="Pfam" id="PF00160">
    <property type="entry name" value="Pro_isomerase"/>
    <property type="match status" value="1"/>
</dbReference>
<dbReference type="InterPro" id="IPR002130">
    <property type="entry name" value="Cyclophilin-type_PPIase_dom"/>
</dbReference>
<keyword evidence="2" id="KW-0697">Rotamase</keyword>
<evidence type="ECO:0000256" key="2">
    <source>
        <dbReference type="RuleBase" id="RU363019"/>
    </source>
</evidence>
<accession>A0A139NEK8</accession>
<dbReference type="SUPFAM" id="SSF50891">
    <property type="entry name" value="Cyclophilin-like"/>
    <property type="match status" value="1"/>
</dbReference>
<comment type="catalytic activity">
    <reaction evidence="2">
        <text>[protein]-peptidylproline (omega=180) = [protein]-peptidylproline (omega=0)</text>
        <dbReference type="Rhea" id="RHEA:16237"/>
        <dbReference type="Rhea" id="RHEA-COMP:10747"/>
        <dbReference type="Rhea" id="RHEA-COMP:10748"/>
        <dbReference type="ChEBI" id="CHEBI:83833"/>
        <dbReference type="ChEBI" id="CHEBI:83834"/>
        <dbReference type="EC" id="5.2.1.8"/>
    </reaction>
</comment>
<keyword evidence="2 4" id="KW-0413">Isomerase</keyword>
<dbReference type="InterPro" id="IPR029000">
    <property type="entry name" value="Cyclophilin-like_dom_sf"/>
</dbReference>
<dbReference type="PROSITE" id="PS50072">
    <property type="entry name" value="CSA_PPIASE_2"/>
    <property type="match status" value="1"/>
</dbReference>
<sequence>MKKLLILGLSASLLLAGCTSIQRVLRGDEYVDSSLAASASSAEASKKETETKEALTNKNANFPQLSTKVAKDEAKVKIVTTAGDITLKLFPKYAPLAVENFLTHAKEGYYDGVIFHRVIKGFMIQSGDPKGNGTGGESIWYGKNQKIDSGKGFKNETSAYLYNLRGALSMANAASDNTNGSQFFINQNQTDSSSKLSKSKYPEQIIKAYKKGGNPSLDGDYTVFGQVIDGMDIVDKIAESETDENNKPKNEIKIQKIEVIKDYNFKNNPLVQPRKE</sequence>
<dbReference type="EC" id="5.2.1.8" evidence="2"/>
<evidence type="ECO:0000256" key="1">
    <source>
        <dbReference type="ARBA" id="ARBA00002388"/>
    </source>
</evidence>
<feature type="domain" description="PPIase cyclophilin-type" evidence="3">
    <location>
        <begin position="80"/>
        <end position="259"/>
    </location>
</feature>
<dbReference type="PRINTS" id="PR00153">
    <property type="entry name" value="CSAPPISMRASE"/>
</dbReference>
<dbReference type="PANTHER" id="PTHR45625:SF16">
    <property type="entry name" value="PEPTIDYL-PROLYL CIS-TRANS ISOMERASE"/>
    <property type="match status" value="1"/>
</dbReference>
<dbReference type="CDD" id="cd00317">
    <property type="entry name" value="cyclophilin"/>
    <property type="match status" value="1"/>
</dbReference>
<evidence type="ECO:0000259" key="3">
    <source>
        <dbReference type="PROSITE" id="PS50072"/>
    </source>
</evidence>
<dbReference type="InterPro" id="IPR044666">
    <property type="entry name" value="Cyclophilin_A-like"/>
</dbReference>
<comment type="similarity">
    <text evidence="2">Belongs to the cyclophilin-type PPIase family.</text>
</comment>
<comment type="function">
    <text evidence="1 2">PPIases accelerate the folding of proteins. It catalyzes the cis-trans isomerization of proline imidic peptide bonds in oligopeptides.</text>
</comment>
<proteinExistence type="inferred from homology"/>
<evidence type="ECO:0000313" key="5">
    <source>
        <dbReference type="Proteomes" id="UP000070096"/>
    </source>
</evidence>
<dbReference type="Proteomes" id="UP000070096">
    <property type="component" value="Unassembled WGS sequence"/>
</dbReference>
<evidence type="ECO:0000313" key="4">
    <source>
        <dbReference type="EMBL" id="KXT74283.1"/>
    </source>
</evidence>
<dbReference type="AlphaFoldDB" id="A0A139NEK8"/>
<dbReference type="PATRIC" id="fig|1302.21.peg.259"/>
<dbReference type="Gene3D" id="2.40.100.10">
    <property type="entry name" value="Cyclophilin-like"/>
    <property type="match status" value="1"/>
</dbReference>
<comment type="caution">
    <text evidence="4">The sequence shown here is derived from an EMBL/GenBank/DDBJ whole genome shotgun (WGS) entry which is preliminary data.</text>
</comment>
<name>A0A139NEK8_STRGN</name>
<dbReference type="PROSITE" id="PS51257">
    <property type="entry name" value="PROKAR_LIPOPROTEIN"/>
    <property type="match status" value="1"/>
</dbReference>
<keyword evidence="2" id="KW-0732">Signal</keyword>
<organism evidence="4 5">
    <name type="scientific">Streptococcus gordonii</name>
    <dbReference type="NCBI Taxonomy" id="1302"/>
    <lineage>
        <taxon>Bacteria</taxon>
        <taxon>Bacillati</taxon>
        <taxon>Bacillota</taxon>
        <taxon>Bacilli</taxon>
        <taxon>Lactobacillales</taxon>
        <taxon>Streptococcaceae</taxon>
        <taxon>Streptococcus</taxon>
    </lineage>
</organism>